<evidence type="ECO:0000313" key="3">
    <source>
        <dbReference type="Proteomes" id="UP000008721"/>
    </source>
</evidence>
<keyword evidence="1" id="KW-0732">Signal</keyword>
<feature type="signal peptide" evidence="1">
    <location>
        <begin position="1"/>
        <end position="19"/>
    </location>
</feature>
<reference evidence="2 3" key="1">
    <citation type="journal article" date="2012" name="Stand. Genomic Sci.">
        <title>Complete genome sequence of the sulfur compounds oxidizing chemolithoautotroph Sulfuricurvum kujiense type strain (YK-1(T)).</title>
        <authorList>
            <person name="Han C."/>
            <person name="Kotsyurbenko O."/>
            <person name="Chertkov O."/>
            <person name="Held B."/>
            <person name="Lapidus A."/>
            <person name="Nolan M."/>
            <person name="Lucas S."/>
            <person name="Hammon N."/>
            <person name="Deshpande S."/>
            <person name="Cheng J.F."/>
            <person name="Tapia R."/>
            <person name="Goodwin L.A."/>
            <person name="Pitluck S."/>
            <person name="Liolios K."/>
            <person name="Pagani I."/>
            <person name="Ivanova N."/>
            <person name="Mavromatis K."/>
            <person name="Mikhailova N."/>
            <person name="Pati A."/>
            <person name="Chen A."/>
            <person name="Palaniappan K."/>
            <person name="Land M."/>
            <person name="Hauser L."/>
            <person name="Chang Y.J."/>
            <person name="Jeffries C.D."/>
            <person name="Brambilla E.M."/>
            <person name="Rohde M."/>
            <person name="Spring S."/>
            <person name="Sikorski J."/>
            <person name="Goker M."/>
            <person name="Woyke T."/>
            <person name="Bristow J."/>
            <person name="Eisen J.A."/>
            <person name="Markowitz V."/>
            <person name="Hugenholtz P."/>
            <person name="Kyrpides N.C."/>
            <person name="Klenk H.P."/>
            <person name="Detter J.C."/>
        </authorList>
    </citation>
    <scope>NUCLEOTIDE SEQUENCE [LARGE SCALE GENOMIC DNA]</scope>
    <source>
        <strain evidence="3">ATCC BAA-921 / DSM 16994 / JCM 11577 / YK-1</strain>
    </source>
</reference>
<feature type="chain" id="PRO_5003189914" description="Entericidin EcnAB" evidence="1">
    <location>
        <begin position="20"/>
        <end position="51"/>
    </location>
</feature>
<evidence type="ECO:0008006" key="4">
    <source>
        <dbReference type="Google" id="ProtNLM"/>
    </source>
</evidence>
<protein>
    <recommendedName>
        <fullName evidence="4">Entericidin EcnAB</fullName>
    </recommendedName>
</protein>
<proteinExistence type="predicted"/>
<accession>E4TZI9</accession>
<dbReference type="EMBL" id="CP002355">
    <property type="protein sequence ID" value="ADR33077.1"/>
    <property type="molecule type" value="Genomic_DNA"/>
</dbReference>
<dbReference type="RefSeq" id="WP_013459274.1">
    <property type="nucleotide sequence ID" value="NC_014762.1"/>
</dbReference>
<dbReference type="Proteomes" id="UP000008721">
    <property type="component" value="Chromosome"/>
</dbReference>
<name>E4TZI9_SULKY</name>
<dbReference type="PROSITE" id="PS51257">
    <property type="entry name" value="PROKAR_LIPOPROTEIN"/>
    <property type="match status" value="1"/>
</dbReference>
<dbReference type="AlphaFoldDB" id="E4TZI9"/>
<evidence type="ECO:0000313" key="2">
    <source>
        <dbReference type="EMBL" id="ADR33077.1"/>
    </source>
</evidence>
<gene>
    <name evidence="2" type="ordered locus">Sulku_0410</name>
</gene>
<evidence type="ECO:0000256" key="1">
    <source>
        <dbReference type="SAM" id="SignalP"/>
    </source>
</evidence>
<dbReference type="eggNOG" id="ENOG5031NV3">
    <property type="taxonomic scope" value="Bacteria"/>
</dbReference>
<organism evidence="2 3">
    <name type="scientific">Sulfuricurvum kujiense (strain ATCC BAA-921 / DSM 16994 / JCM 11577 / YK-1)</name>
    <dbReference type="NCBI Taxonomy" id="709032"/>
    <lineage>
        <taxon>Bacteria</taxon>
        <taxon>Pseudomonadati</taxon>
        <taxon>Campylobacterota</taxon>
        <taxon>Epsilonproteobacteria</taxon>
        <taxon>Campylobacterales</taxon>
        <taxon>Sulfurimonadaceae</taxon>
        <taxon>Sulfuricurvum</taxon>
    </lineage>
</organism>
<dbReference type="HOGENOM" id="CLU_214777_0_0_7"/>
<sequence length="51" mass="5598">MKYILLIATVLTVFSGCSATWSGVKEDTSKAADWTKEKVNQGAAYVKEKTE</sequence>
<dbReference type="KEGG" id="sku:Sulku_0410"/>
<keyword evidence="3" id="KW-1185">Reference proteome</keyword>